<evidence type="ECO:0000313" key="6">
    <source>
        <dbReference type="EMBL" id="KKM60752.1"/>
    </source>
</evidence>
<dbReference type="PANTHER" id="PTHR30332">
    <property type="entry name" value="PROBABLE GENERAL SECRETION PATHWAY PROTEIN D"/>
    <property type="match status" value="1"/>
</dbReference>
<feature type="domain" description="NolW-like" evidence="5">
    <location>
        <begin position="44"/>
        <end position="148"/>
    </location>
</feature>
<dbReference type="InterPro" id="IPR005644">
    <property type="entry name" value="NolW-like"/>
</dbReference>
<keyword evidence="2" id="KW-0732">Signal</keyword>
<dbReference type="InterPro" id="IPR004846">
    <property type="entry name" value="T2SS/T3SS_dom"/>
</dbReference>
<dbReference type="GO" id="GO:0015627">
    <property type="term" value="C:type II protein secretion system complex"/>
    <property type="evidence" value="ECO:0007669"/>
    <property type="project" value="TreeGrafter"/>
</dbReference>
<dbReference type="PRINTS" id="PR00811">
    <property type="entry name" value="BCTERIALGSPD"/>
</dbReference>
<accession>A0A0F9LUH4</accession>
<dbReference type="Pfam" id="PF00263">
    <property type="entry name" value="Secretin"/>
    <property type="match status" value="1"/>
</dbReference>
<protein>
    <submittedName>
        <fullName evidence="6">Uncharacterized protein</fullName>
    </submittedName>
</protein>
<proteinExistence type="predicted"/>
<evidence type="ECO:0000256" key="3">
    <source>
        <dbReference type="ARBA" id="ARBA00023136"/>
    </source>
</evidence>
<feature type="non-terminal residue" evidence="6">
    <location>
        <position position="1"/>
    </location>
</feature>
<evidence type="ECO:0000259" key="5">
    <source>
        <dbReference type="Pfam" id="PF03958"/>
    </source>
</evidence>
<dbReference type="AlphaFoldDB" id="A0A0F9LUH4"/>
<dbReference type="Pfam" id="PF03958">
    <property type="entry name" value="Secretin_N"/>
    <property type="match status" value="1"/>
</dbReference>
<dbReference type="Gene3D" id="3.30.1370.120">
    <property type="match status" value="1"/>
</dbReference>
<dbReference type="GO" id="GO:0016020">
    <property type="term" value="C:membrane"/>
    <property type="evidence" value="ECO:0007669"/>
    <property type="project" value="UniProtKB-SubCell"/>
</dbReference>
<reference evidence="6" key="1">
    <citation type="journal article" date="2015" name="Nature">
        <title>Complex archaea that bridge the gap between prokaryotes and eukaryotes.</title>
        <authorList>
            <person name="Spang A."/>
            <person name="Saw J.H."/>
            <person name="Jorgensen S.L."/>
            <person name="Zaremba-Niedzwiedzka K."/>
            <person name="Martijn J."/>
            <person name="Lind A.E."/>
            <person name="van Eijk R."/>
            <person name="Schleper C."/>
            <person name="Guy L."/>
            <person name="Ettema T.J."/>
        </authorList>
    </citation>
    <scope>NUCLEOTIDE SEQUENCE</scope>
</reference>
<dbReference type="GO" id="GO:0009306">
    <property type="term" value="P:protein secretion"/>
    <property type="evidence" value="ECO:0007669"/>
    <property type="project" value="InterPro"/>
</dbReference>
<dbReference type="PANTHER" id="PTHR30332:SF24">
    <property type="entry name" value="SECRETIN GSPD-RELATED"/>
    <property type="match status" value="1"/>
</dbReference>
<gene>
    <name evidence="6" type="ORF">LCGC14_1538670</name>
</gene>
<feature type="domain" description="Type II/III secretion system secretin-like" evidence="4">
    <location>
        <begin position="219"/>
        <end position="389"/>
    </location>
</feature>
<organism evidence="6">
    <name type="scientific">marine sediment metagenome</name>
    <dbReference type="NCBI Taxonomy" id="412755"/>
    <lineage>
        <taxon>unclassified sequences</taxon>
        <taxon>metagenomes</taxon>
        <taxon>ecological metagenomes</taxon>
    </lineage>
</organism>
<sequence>LSVVVQGSNLVLIGEEILVDRAEKIIVDLEKQLDDPGEMAIYWYSCKHSDPNEIAEILEKIYGSITNAKIEVKEKEKKLTNITQRLTPTSPANPNQQTRAVSTKEKDLALANSSFVVDPKSGAILMVVKKEDLKKIKTLLEKLDKPKKMVQIDVLLVERKIRDRKQSGINLLKIGSSKTIKNETELNFDSTNRKGLLDFIISRVKGPHLPSFDISLSFLMAKEDMKIVDCPSVLAINQTEALISIVDEISINNGAVRVDTKDGSKEEKSYSRAEYGTTIAITPTIHLSEELEEEEKGFVTLVTNISFQTTNSTENDRPNVTKRNIENEVRVADGETIVLGGLRRKIDENESEKIPFLGEIPGIGKLFGTTKQKNTSSEMFIFITPHIIKDSKLDLAEQRQNFMQKRQGDIDEFLEKLDRAKKNEKKKLFEKSLKLK</sequence>
<dbReference type="EMBL" id="LAZR01011618">
    <property type="protein sequence ID" value="KKM60752.1"/>
    <property type="molecule type" value="Genomic_DNA"/>
</dbReference>
<evidence type="ECO:0000259" key="4">
    <source>
        <dbReference type="Pfam" id="PF00263"/>
    </source>
</evidence>
<name>A0A0F9LUH4_9ZZZZ</name>
<comment type="caution">
    <text evidence="6">The sequence shown here is derived from an EMBL/GenBank/DDBJ whole genome shotgun (WGS) entry which is preliminary data.</text>
</comment>
<evidence type="ECO:0000256" key="2">
    <source>
        <dbReference type="ARBA" id="ARBA00022729"/>
    </source>
</evidence>
<evidence type="ECO:0000256" key="1">
    <source>
        <dbReference type="ARBA" id="ARBA00004370"/>
    </source>
</evidence>
<dbReference type="InterPro" id="IPR001775">
    <property type="entry name" value="GspD/PilQ"/>
</dbReference>
<dbReference type="InterPro" id="IPR038591">
    <property type="entry name" value="NolW-like_sf"/>
</dbReference>
<dbReference type="InterPro" id="IPR050810">
    <property type="entry name" value="Bact_Secretion_Sys_Channel"/>
</dbReference>
<comment type="subcellular location">
    <subcellularLocation>
        <location evidence="1">Membrane</location>
    </subcellularLocation>
</comment>
<keyword evidence="3" id="KW-0472">Membrane</keyword>